<dbReference type="EMBL" id="FQXZ01000039">
    <property type="protein sequence ID" value="SHI35325.1"/>
    <property type="molecule type" value="Genomic_DNA"/>
</dbReference>
<evidence type="ECO:0000313" key="1">
    <source>
        <dbReference type="EMBL" id="SHI35325.1"/>
    </source>
</evidence>
<evidence type="ECO:0000313" key="2">
    <source>
        <dbReference type="Proteomes" id="UP000184608"/>
    </source>
</evidence>
<gene>
    <name evidence="1" type="ORF">VA7868_03567</name>
</gene>
<evidence type="ECO:0008006" key="3">
    <source>
        <dbReference type="Google" id="ProtNLM"/>
    </source>
</evidence>
<protein>
    <recommendedName>
        <fullName evidence="3">TIGR02270 family protein</fullName>
    </recommendedName>
</protein>
<dbReference type="OrthoDB" id="8089803at2"/>
<keyword evidence="2" id="KW-1185">Reference proteome</keyword>
<dbReference type="Proteomes" id="UP000184608">
    <property type="component" value="Unassembled WGS sequence"/>
</dbReference>
<name>A0A1M6AFT4_9VIBR</name>
<dbReference type="STRING" id="1216006.VA7868_03567"/>
<proteinExistence type="predicted"/>
<dbReference type="AlphaFoldDB" id="A0A1M6AFT4"/>
<sequence>MAIFSEQVLTQLHEDAPFWWYLKDQATRSPLYRRKQITELDNRVNAFLTMLALADKNGHQPLAHIPLDEQGGLFVHTWLGIRQHQPEIWQAAIENVTDAALSDELASALACYETQSIGDVLSHLGFSDNPWLRRATLKYAQLRQVRLADAYLQEKISAADEPEVLMALENIACQSHETQYDLSAIQIDSEAIAFAKLYIRYCHGENESTLIPDLMQILRPDSAHLRDLLPLLFSIAPVDQVSTWVQQLLKAAISDRLKIFSIGIAGLTENIPVLIAYMHSPEWAPLAAEALTMIFGVELDDDNLSLLQVEFEDKEKQSAYEALAEETWHQRYQRDKQAQPYEPDLPYPDIEKVTAWWAQHQAQWESGQRYFAGQQPDQAGLEHVLANGNQQQRILAALYLKRLDPEKPMHRVV</sequence>
<dbReference type="RefSeq" id="WP_073605166.1">
    <property type="nucleotide sequence ID" value="NZ_FQXZ01000039.1"/>
</dbReference>
<organism evidence="1 2">
    <name type="scientific">Vibrio aerogenes CECT 7868</name>
    <dbReference type="NCBI Taxonomy" id="1216006"/>
    <lineage>
        <taxon>Bacteria</taxon>
        <taxon>Pseudomonadati</taxon>
        <taxon>Pseudomonadota</taxon>
        <taxon>Gammaproteobacteria</taxon>
        <taxon>Vibrionales</taxon>
        <taxon>Vibrionaceae</taxon>
        <taxon>Vibrio</taxon>
    </lineage>
</organism>
<reference evidence="1 2" key="1">
    <citation type="submission" date="2016-11" db="EMBL/GenBank/DDBJ databases">
        <authorList>
            <person name="Jaros S."/>
            <person name="Januszkiewicz K."/>
            <person name="Wedrychowicz H."/>
        </authorList>
    </citation>
    <scope>NUCLEOTIDE SEQUENCE [LARGE SCALE GENOMIC DNA]</scope>
    <source>
        <strain evidence="1 2">CECT 7868</strain>
    </source>
</reference>
<accession>A0A1M6AFT4</accession>